<comment type="caution">
    <text evidence="3">The sequence shown here is derived from an EMBL/GenBank/DDBJ whole genome shotgun (WGS) entry which is preliminary data.</text>
</comment>
<protein>
    <submittedName>
        <fullName evidence="3">Uncharacterized protein</fullName>
    </submittedName>
</protein>
<keyword evidence="2" id="KW-1133">Transmembrane helix</keyword>
<evidence type="ECO:0000256" key="2">
    <source>
        <dbReference type="SAM" id="Phobius"/>
    </source>
</evidence>
<keyword evidence="4" id="KW-1185">Reference proteome</keyword>
<keyword evidence="2" id="KW-0472">Membrane</keyword>
<organism evidence="3 4">
    <name type="scientific">Demequina lutea</name>
    <dbReference type="NCBI Taxonomy" id="431489"/>
    <lineage>
        <taxon>Bacteria</taxon>
        <taxon>Bacillati</taxon>
        <taxon>Actinomycetota</taxon>
        <taxon>Actinomycetes</taxon>
        <taxon>Micrococcales</taxon>
        <taxon>Demequinaceae</taxon>
        <taxon>Demequina</taxon>
    </lineage>
</organism>
<accession>A0A7Y9Z852</accession>
<dbReference type="AlphaFoldDB" id="A0A7Y9Z852"/>
<dbReference type="OrthoDB" id="5143929at2"/>
<evidence type="ECO:0000256" key="1">
    <source>
        <dbReference type="SAM" id="MobiDB-lite"/>
    </source>
</evidence>
<keyword evidence="2" id="KW-0812">Transmembrane</keyword>
<dbReference type="EMBL" id="JACBZO010000001">
    <property type="protein sequence ID" value="NYI40587.1"/>
    <property type="molecule type" value="Genomic_DNA"/>
</dbReference>
<dbReference type="Proteomes" id="UP000547973">
    <property type="component" value="Unassembled WGS sequence"/>
</dbReference>
<feature type="region of interest" description="Disordered" evidence="1">
    <location>
        <begin position="296"/>
        <end position="344"/>
    </location>
</feature>
<proteinExistence type="predicted"/>
<gene>
    <name evidence="3" type="ORF">BKA03_000706</name>
</gene>
<feature type="transmembrane region" description="Helical" evidence="2">
    <location>
        <begin position="136"/>
        <end position="164"/>
    </location>
</feature>
<dbReference type="RefSeq" id="WP_062074631.1">
    <property type="nucleotide sequence ID" value="NZ_BBRC01000003.1"/>
</dbReference>
<name>A0A7Y9Z852_9MICO</name>
<evidence type="ECO:0000313" key="4">
    <source>
        <dbReference type="Proteomes" id="UP000547973"/>
    </source>
</evidence>
<reference evidence="3 4" key="1">
    <citation type="submission" date="2020-07" db="EMBL/GenBank/DDBJ databases">
        <title>Sequencing the genomes of 1000 actinobacteria strains.</title>
        <authorList>
            <person name="Klenk H.-P."/>
        </authorList>
    </citation>
    <scope>NUCLEOTIDE SEQUENCE [LARGE SCALE GENOMIC DNA]</scope>
    <source>
        <strain evidence="3 4">DSM 19970</strain>
    </source>
</reference>
<evidence type="ECO:0000313" key="3">
    <source>
        <dbReference type="EMBL" id="NYI40587.1"/>
    </source>
</evidence>
<sequence length="344" mass="35551">MPPAGLLAIIAVGLALAYVLPQRIRERSDYALVRTEDRYSADMRVVRASAARVAPRDASSASTEIPLLVTGAARAKVSALGDQHMSRPQGPLDKAATHAQRESLHLRQDRLGSMAQRAIQARRRAAVSGIAAATTLIAWILVAATGFPAIIAALFTAALATAVASSAKAGAAERQALAQVRGVTREVEAAATATRALRAVAAARAGGVHAEPSAVATQAIAIVTSADLAPLAAPALTRRAAAERAAHAVAVEAAIQAAAAEESQVLADEAAGWRPRTMPVPAYALKPAVRQQVARPMSEDDYAASTHAYDRSARAEASVERSAQQSPTTGALDAILARRKQASA</sequence>
<feature type="compositionally biased region" description="Basic and acidic residues" evidence="1">
    <location>
        <begin position="308"/>
        <end position="319"/>
    </location>
</feature>